<feature type="transmembrane region" description="Helical" evidence="8">
    <location>
        <begin position="183"/>
        <end position="201"/>
    </location>
</feature>
<sequence>MEGINTVLTSITGVLFGPYMLAVYFGTGLYLTIRTRGIQFRKIGLAFRSMFRTKTSGEGEIRPFWALASALSSCIGVGNIAGVAAAIATGGPGAIFWMWVAAILGMATKYTEIVLAMKFREQDETGQWHGGCMYIWKNGMKSHPYLAKVLGGIFAFAAVFVGLVSCNMLQTNTVVSSLSRYHVPGWTVGILFAVLTGVIILGGIKRLGRVTSVLTPVMGLIYVAGCIVILILHGNRIIPAFGLIFSAAFNGQAAVGGFSGASIAFAVRMGVSRGIMSNEAGIGSSAMIHSTTSAKNPCEQGLFGILEVFFDTIVVCTATALVIITTGVWHSGATSAALSAEAFRLGLPGNWGHIVVIVATVLFSYSTLLGWSWYAETGVSFLLGSSVVKPFRVIWCVFAFLGAIINITVVWNLADTVNGIMALPNLLSLWVFAGAAMKLTKEHFSKGDKQ</sequence>
<evidence type="ECO:0000256" key="4">
    <source>
        <dbReference type="ARBA" id="ARBA00022475"/>
    </source>
</evidence>
<gene>
    <name evidence="9" type="ORF">SAMN05216508_10373</name>
</gene>
<dbReference type="STRING" id="155865.SAMN05216515_10373"/>
<evidence type="ECO:0000256" key="5">
    <source>
        <dbReference type="ARBA" id="ARBA00022692"/>
    </source>
</evidence>
<feature type="transmembrane region" description="Helical" evidence="8">
    <location>
        <begin position="213"/>
        <end position="234"/>
    </location>
</feature>
<keyword evidence="6 8" id="KW-1133">Transmembrane helix</keyword>
<dbReference type="Proteomes" id="UP000198817">
    <property type="component" value="Unassembled WGS sequence"/>
</dbReference>
<dbReference type="Pfam" id="PF01235">
    <property type="entry name" value="Na_Ala_symp"/>
    <property type="match status" value="1"/>
</dbReference>
<dbReference type="InterPro" id="IPR001463">
    <property type="entry name" value="Na/Ala_symport"/>
</dbReference>
<evidence type="ECO:0000256" key="7">
    <source>
        <dbReference type="ARBA" id="ARBA00023136"/>
    </source>
</evidence>
<dbReference type="PANTHER" id="PTHR30330:SF3">
    <property type="entry name" value="TRANSCRIPTIONAL REGULATOR, LRP FAMILY"/>
    <property type="match status" value="1"/>
</dbReference>
<feature type="transmembrane region" description="Helical" evidence="8">
    <location>
        <begin position="145"/>
        <end position="163"/>
    </location>
</feature>
<dbReference type="OrthoDB" id="9804874at2"/>
<dbReference type="EMBL" id="FPBT01000003">
    <property type="protein sequence ID" value="SFU38333.1"/>
    <property type="molecule type" value="Genomic_DNA"/>
</dbReference>
<name>A0A1I7FQ85_9FIRM</name>
<keyword evidence="8" id="KW-0769">Symport</keyword>
<dbReference type="AlphaFoldDB" id="A0A1I7FQ85"/>
<dbReference type="GO" id="GO:0005886">
    <property type="term" value="C:plasma membrane"/>
    <property type="evidence" value="ECO:0007669"/>
    <property type="project" value="UniProtKB-SubCell"/>
</dbReference>
<feature type="transmembrane region" description="Helical" evidence="8">
    <location>
        <begin position="393"/>
        <end position="414"/>
    </location>
</feature>
<evidence type="ECO:0000313" key="9">
    <source>
        <dbReference type="EMBL" id="SFU38333.1"/>
    </source>
</evidence>
<dbReference type="NCBIfam" id="TIGR00835">
    <property type="entry name" value="agcS"/>
    <property type="match status" value="1"/>
</dbReference>
<evidence type="ECO:0000256" key="6">
    <source>
        <dbReference type="ARBA" id="ARBA00022989"/>
    </source>
</evidence>
<keyword evidence="5 8" id="KW-0812">Transmembrane</keyword>
<keyword evidence="3 8" id="KW-0813">Transport</keyword>
<evidence type="ECO:0000313" key="10">
    <source>
        <dbReference type="Proteomes" id="UP000198817"/>
    </source>
</evidence>
<reference evidence="9 10" key="1">
    <citation type="submission" date="2016-10" db="EMBL/GenBank/DDBJ databases">
        <authorList>
            <person name="de Groot N.N."/>
        </authorList>
    </citation>
    <scope>NUCLEOTIDE SEQUENCE [LARGE SCALE GENOMIC DNA]</scope>
    <source>
        <strain evidence="9 10">KHGC13</strain>
    </source>
</reference>
<comment type="subcellular location">
    <subcellularLocation>
        <location evidence="1 8">Cell membrane</location>
        <topology evidence="1 8">Multi-pass membrane protein</topology>
    </subcellularLocation>
</comment>
<feature type="transmembrane region" description="Helical" evidence="8">
    <location>
        <begin position="94"/>
        <end position="111"/>
    </location>
</feature>
<evidence type="ECO:0000256" key="8">
    <source>
        <dbReference type="RuleBase" id="RU363064"/>
    </source>
</evidence>
<dbReference type="PRINTS" id="PR00175">
    <property type="entry name" value="NAALASMPORT"/>
</dbReference>
<evidence type="ECO:0000256" key="2">
    <source>
        <dbReference type="ARBA" id="ARBA00009261"/>
    </source>
</evidence>
<feature type="transmembrane region" description="Helical" evidence="8">
    <location>
        <begin position="308"/>
        <end position="331"/>
    </location>
</feature>
<accession>A0A1I7FQ85</accession>
<keyword evidence="7 8" id="KW-0472">Membrane</keyword>
<evidence type="ECO:0000256" key="3">
    <source>
        <dbReference type="ARBA" id="ARBA00022448"/>
    </source>
</evidence>
<protein>
    <submittedName>
        <fullName evidence="9">Alanine or glycine:cation symporter, AGCS family</fullName>
    </submittedName>
</protein>
<dbReference type="GO" id="GO:0005283">
    <property type="term" value="F:amino acid:sodium symporter activity"/>
    <property type="evidence" value="ECO:0007669"/>
    <property type="project" value="InterPro"/>
</dbReference>
<dbReference type="PROSITE" id="PS00873">
    <property type="entry name" value="NA_ALANINE_SYMP"/>
    <property type="match status" value="1"/>
</dbReference>
<feature type="transmembrane region" description="Helical" evidence="8">
    <location>
        <begin position="351"/>
        <end position="373"/>
    </location>
</feature>
<dbReference type="PANTHER" id="PTHR30330">
    <property type="entry name" value="AGSS FAMILY TRANSPORTER, SODIUM-ALANINE"/>
    <property type="match status" value="1"/>
</dbReference>
<dbReference type="GeneID" id="78354291"/>
<feature type="transmembrane region" description="Helical" evidence="8">
    <location>
        <begin position="64"/>
        <end position="88"/>
    </location>
</feature>
<dbReference type="RefSeq" id="WP_090162818.1">
    <property type="nucleotide sequence ID" value="NZ_FNBF01000006.1"/>
</dbReference>
<feature type="transmembrane region" description="Helical" evidence="8">
    <location>
        <begin position="240"/>
        <end position="267"/>
    </location>
</feature>
<keyword evidence="4 8" id="KW-1003">Cell membrane</keyword>
<proteinExistence type="inferred from homology"/>
<evidence type="ECO:0000256" key="1">
    <source>
        <dbReference type="ARBA" id="ARBA00004651"/>
    </source>
</evidence>
<feature type="transmembrane region" description="Helical" evidence="8">
    <location>
        <begin position="420"/>
        <end position="440"/>
    </location>
</feature>
<keyword evidence="10" id="KW-1185">Reference proteome</keyword>
<comment type="similarity">
    <text evidence="2 8">Belongs to the alanine or glycine:cation symporter (AGCS) (TC 2.A.25) family.</text>
</comment>
<feature type="transmembrane region" description="Helical" evidence="8">
    <location>
        <begin position="6"/>
        <end position="33"/>
    </location>
</feature>
<organism evidence="9 10">
    <name type="scientific">Eubacterium pyruvativorans</name>
    <dbReference type="NCBI Taxonomy" id="155865"/>
    <lineage>
        <taxon>Bacteria</taxon>
        <taxon>Bacillati</taxon>
        <taxon>Bacillota</taxon>
        <taxon>Clostridia</taxon>
        <taxon>Eubacteriales</taxon>
        <taxon>Eubacteriaceae</taxon>
        <taxon>Eubacterium</taxon>
    </lineage>
</organism>